<comment type="caution">
    <text evidence="1">The sequence shown here is derived from an EMBL/GenBank/DDBJ whole genome shotgun (WGS) entry which is preliminary data.</text>
</comment>
<sequence>MLNQMVSAIPNVVAALLLLILAWSIAAVAKGIDEKVFVKMGVHKGLTKTKIAKDEDHGKDLLTSVGKVIS</sequence>
<organism evidence="1 2">
    <name type="scientific">Gracilibacillus pellucidus</name>
    <dbReference type="NCBI Taxonomy" id="3095368"/>
    <lineage>
        <taxon>Bacteria</taxon>
        <taxon>Bacillati</taxon>
        <taxon>Bacillota</taxon>
        <taxon>Bacilli</taxon>
        <taxon>Bacillales</taxon>
        <taxon>Bacillaceae</taxon>
        <taxon>Gracilibacillus</taxon>
    </lineage>
</organism>
<dbReference type="EMBL" id="JAWZSR010000004">
    <property type="protein sequence ID" value="MDX8045918.1"/>
    <property type="molecule type" value="Genomic_DNA"/>
</dbReference>
<accession>A0ACC6M4W2</accession>
<dbReference type="Proteomes" id="UP001277972">
    <property type="component" value="Unassembled WGS sequence"/>
</dbReference>
<gene>
    <name evidence="1" type="ORF">SH601_07920</name>
</gene>
<keyword evidence="2" id="KW-1185">Reference proteome</keyword>
<reference evidence="1" key="1">
    <citation type="submission" date="2023-11" db="EMBL/GenBank/DDBJ databases">
        <title>Gracilibacillus pellucida a moderately halophilic bacterium isolated from saline soil in Xinjiang province.</title>
        <authorList>
            <person name="Zhang Z."/>
            <person name="Tan F."/>
            <person name="Wang Y."/>
            <person name="Xia M."/>
        </authorList>
    </citation>
    <scope>NUCLEOTIDE SEQUENCE</scope>
    <source>
        <strain evidence="1">S3-1-1</strain>
    </source>
</reference>
<proteinExistence type="predicted"/>
<evidence type="ECO:0000313" key="1">
    <source>
        <dbReference type="EMBL" id="MDX8045918.1"/>
    </source>
</evidence>
<name>A0ACC6M4W2_9BACI</name>
<evidence type="ECO:0000313" key="2">
    <source>
        <dbReference type="Proteomes" id="UP001277972"/>
    </source>
</evidence>
<protein>
    <submittedName>
        <fullName evidence="1">Uncharacterized protein</fullName>
    </submittedName>
</protein>